<dbReference type="EMBL" id="GBRH01253593">
    <property type="protein sequence ID" value="JAD44302.1"/>
    <property type="molecule type" value="Transcribed_RNA"/>
</dbReference>
<accession>A0A0A9T7Y0</accession>
<dbReference type="AlphaFoldDB" id="A0A0A9T7Y0"/>
<organism evidence="1">
    <name type="scientific">Arundo donax</name>
    <name type="common">Giant reed</name>
    <name type="synonym">Donax arundinaceus</name>
    <dbReference type="NCBI Taxonomy" id="35708"/>
    <lineage>
        <taxon>Eukaryota</taxon>
        <taxon>Viridiplantae</taxon>
        <taxon>Streptophyta</taxon>
        <taxon>Embryophyta</taxon>
        <taxon>Tracheophyta</taxon>
        <taxon>Spermatophyta</taxon>
        <taxon>Magnoliopsida</taxon>
        <taxon>Liliopsida</taxon>
        <taxon>Poales</taxon>
        <taxon>Poaceae</taxon>
        <taxon>PACMAD clade</taxon>
        <taxon>Arundinoideae</taxon>
        <taxon>Arundineae</taxon>
        <taxon>Arundo</taxon>
    </lineage>
</organism>
<reference evidence="1" key="1">
    <citation type="submission" date="2014-09" db="EMBL/GenBank/DDBJ databases">
        <authorList>
            <person name="Magalhaes I.L.F."/>
            <person name="Oliveira U."/>
            <person name="Santos F.R."/>
            <person name="Vidigal T.H.D.A."/>
            <person name="Brescovit A.D."/>
            <person name="Santos A.J."/>
        </authorList>
    </citation>
    <scope>NUCLEOTIDE SEQUENCE</scope>
    <source>
        <tissue evidence="1">Shoot tissue taken approximately 20 cm above the soil surface</tissue>
    </source>
</reference>
<evidence type="ECO:0000313" key="1">
    <source>
        <dbReference type="EMBL" id="JAD44302.1"/>
    </source>
</evidence>
<reference evidence="1" key="2">
    <citation type="journal article" date="2015" name="Data Brief">
        <title>Shoot transcriptome of the giant reed, Arundo donax.</title>
        <authorList>
            <person name="Barrero R.A."/>
            <person name="Guerrero F.D."/>
            <person name="Moolhuijzen P."/>
            <person name="Goolsby J.A."/>
            <person name="Tidwell J."/>
            <person name="Bellgard S.E."/>
            <person name="Bellgard M.I."/>
        </authorList>
    </citation>
    <scope>NUCLEOTIDE SEQUENCE</scope>
    <source>
        <tissue evidence="1">Shoot tissue taken approximately 20 cm above the soil surface</tissue>
    </source>
</reference>
<sequence>MTAGPYRSIHSRPTTKVHPCTHTYKDTCMQGNKQMEMVTRILI</sequence>
<name>A0A0A9T7Y0_ARUDO</name>
<proteinExistence type="predicted"/>
<protein>
    <submittedName>
        <fullName evidence="1">Uncharacterized protein</fullName>
    </submittedName>
</protein>